<keyword evidence="5" id="KW-0805">Transcription regulation</keyword>
<dbReference type="InterPro" id="IPR001789">
    <property type="entry name" value="Sig_transdc_resp-reg_receiver"/>
</dbReference>
<feature type="domain" description="Response regulatory" evidence="14">
    <location>
        <begin position="3"/>
        <end position="117"/>
    </location>
</feature>
<dbReference type="Proteomes" id="UP000304148">
    <property type="component" value="Chromosome"/>
</dbReference>
<dbReference type="GO" id="GO:0006355">
    <property type="term" value="P:regulation of DNA-templated transcription"/>
    <property type="evidence" value="ECO:0007669"/>
    <property type="project" value="InterPro"/>
</dbReference>
<keyword evidence="8" id="KW-0010">Activator</keyword>
<dbReference type="SUPFAM" id="SSF52172">
    <property type="entry name" value="CheY-like"/>
    <property type="match status" value="1"/>
</dbReference>
<gene>
    <name evidence="16" type="primary">hssR</name>
    <name evidence="16" type="ORF">PBLR_13189</name>
</gene>
<keyword evidence="4" id="KW-0902">Two-component regulatory system</keyword>
<dbReference type="GO" id="GO:0000976">
    <property type="term" value="F:transcription cis-regulatory region binding"/>
    <property type="evidence" value="ECO:0007669"/>
    <property type="project" value="TreeGrafter"/>
</dbReference>
<dbReference type="SMART" id="SM00862">
    <property type="entry name" value="Trans_reg_C"/>
    <property type="match status" value="1"/>
</dbReference>
<evidence type="ECO:0000256" key="12">
    <source>
        <dbReference type="PROSITE-ProRule" id="PRU00169"/>
    </source>
</evidence>
<proteinExistence type="predicted"/>
<evidence type="ECO:0000313" key="16">
    <source>
        <dbReference type="EMBL" id="SYX84767.1"/>
    </source>
</evidence>
<dbReference type="Gene3D" id="1.10.10.10">
    <property type="entry name" value="Winged helix-like DNA-binding domain superfamily/Winged helix DNA-binding domain"/>
    <property type="match status" value="1"/>
</dbReference>
<evidence type="ECO:0000256" key="7">
    <source>
        <dbReference type="ARBA" id="ARBA00023125"/>
    </source>
</evidence>
<dbReference type="GO" id="GO:0005829">
    <property type="term" value="C:cytosol"/>
    <property type="evidence" value="ECO:0007669"/>
    <property type="project" value="TreeGrafter"/>
</dbReference>
<evidence type="ECO:0000256" key="8">
    <source>
        <dbReference type="ARBA" id="ARBA00023159"/>
    </source>
</evidence>
<dbReference type="InterPro" id="IPR011006">
    <property type="entry name" value="CheY-like_superfamily"/>
</dbReference>
<evidence type="ECO:0000256" key="3">
    <source>
        <dbReference type="ARBA" id="ARBA00022553"/>
    </source>
</evidence>
<dbReference type="FunFam" id="3.40.50.2300:FF:000001">
    <property type="entry name" value="DNA-binding response regulator PhoB"/>
    <property type="match status" value="1"/>
</dbReference>
<dbReference type="PROSITE" id="PS50110">
    <property type="entry name" value="RESPONSE_REGULATORY"/>
    <property type="match status" value="1"/>
</dbReference>
<organism evidence="16 17">
    <name type="scientific">Paenibacillus alvei</name>
    <name type="common">Bacillus alvei</name>
    <dbReference type="NCBI Taxonomy" id="44250"/>
    <lineage>
        <taxon>Bacteria</taxon>
        <taxon>Bacillati</taxon>
        <taxon>Bacillota</taxon>
        <taxon>Bacilli</taxon>
        <taxon>Bacillales</taxon>
        <taxon>Paenibacillaceae</taxon>
        <taxon>Paenibacillus</taxon>
    </lineage>
</organism>
<sequence length="228" mass="26405">MRTILVADDDENIVELIGLYLRAEGFQVIEARDGMEALRYMDAERVDLVILDIMMPNMDGWELCEELRRSHPDLPILMATAKGEPGQKVRGFQLGTDDYITKPFDPVELVMRVKALLRRYRIAFSQIVQLGPLRLDRSSYKVLMEDDDSVITLPLKEFELLFKLASCPGQILTREQLIQDIWGMDYTGDDRTVDVHIKRLRERFSSYSEIFNIVTARSLGYRIEVCHD</sequence>
<accession>A0A383RCD6</accession>
<dbReference type="Gene3D" id="3.40.50.2300">
    <property type="match status" value="1"/>
</dbReference>
<feature type="modified residue" description="4-aspartylphosphate" evidence="12">
    <location>
        <position position="52"/>
    </location>
</feature>
<dbReference type="RefSeq" id="WP_138186592.1">
    <property type="nucleotide sequence ID" value="NZ_LS992241.1"/>
</dbReference>
<reference evidence="17" key="1">
    <citation type="submission" date="2018-08" db="EMBL/GenBank/DDBJ databases">
        <authorList>
            <person name="Chevrot R."/>
        </authorList>
    </citation>
    <scope>NUCLEOTIDE SEQUENCE [LARGE SCALE GENOMIC DNA]</scope>
</reference>
<evidence type="ECO:0000256" key="1">
    <source>
        <dbReference type="ARBA" id="ARBA00004496"/>
    </source>
</evidence>
<dbReference type="Pfam" id="PF00072">
    <property type="entry name" value="Response_reg"/>
    <property type="match status" value="1"/>
</dbReference>
<dbReference type="InterPro" id="IPR039420">
    <property type="entry name" value="WalR-like"/>
</dbReference>
<dbReference type="CDD" id="cd17574">
    <property type="entry name" value="REC_OmpR"/>
    <property type="match status" value="1"/>
</dbReference>
<dbReference type="Pfam" id="PF00486">
    <property type="entry name" value="Trans_reg_C"/>
    <property type="match status" value="1"/>
</dbReference>
<dbReference type="PROSITE" id="PS51755">
    <property type="entry name" value="OMPR_PHOB"/>
    <property type="match status" value="1"/>
</dbReference>
<comment type="subcellular location">
    <subcellularLocation>
        <location evidence="1">Cytoplasm</location>
    </subcellularLocation>
</comment>
<evidence type="ECO:0000256" key="2">
    <source>
        <dbReference type="ARBA" id="ARBA00022490"/>
    </source>
</evidence>
<dbReference type="InterPro" id="IPR016032">
    <property type="entry name" value="Sig_transdc_resp-reg_C-effctor"/>
</dbReference>
<dbReference type="GO" id="GO:0000156">
    <property type="term" value="F:phosphorelay response regulator activity"/>
    <property type="evidence" value="ECO:0007669"/>
    <property type="project" value="TreeGrafter"/>
</dbReference>
<keyword evidence="3 12" id="KW-0597">Phosphoprotein</keyword>
<evidence type="ECO:0000256" key="6">
    <source>
        <dbReference type="ARBA" id="ARBA00023026"/>
    </source>
</evidence>
<dbReference type="GO" id="GO:0032993">
    <property type="term" value="C:protein-DNA complex"/>
    <property type="evidence" value="ECO:0007669"/>
    <property type="project" value="TreeGrafter"/>
</dbReference>
<evidence type="ECO:0000256" key="5">
    <source>
        <dbReference type="ARBA" id="ARBA00023015"/>
    </source>
</evidence>
<feature type="DNA-binding region" description="OmpR/PhoB-type" evidence="13">
    <location>
        <begin position="125"/>
        <end position="225"/>
    </location>
</feature>
<evidence type="ECO:0000259" key="14">
    <source>
        <dbReference type="PROSITE" id="PS50110"/>
    </source>
</evidence>
<dbReference type="PANTHER" id="PTHR48111:SF49">
    <property type="entry name" value="HEME RESPONSE REGULATOR HSSR"/>
    <property type="match status" value="1"/>
</dbReference>
<dbReference type="InterPro" id="IPR001867">
    <property type="entry name" value="OmpR/PhoB-type_DNA-bd"/>
</dbReference>
<evidence type="ECO:0000256" key="10">
    <source>
        <dbReference type="ARBA" id="ARBA00037471"/>
    </source>
</evidence>
<dbReference type="SUPFAM" id="SSF46894">
    <property type="entry name" value="C-terminal effector domain of the bipartite response regulators"/>
    <property type="match status" value="1"/>
</dbReference>
<evidence type="ECO:0000256" key="11">
    <source>
        <dbReference type="ARBA" id="ARBA00039976"/>
    </source>
</evidence>
<dbReference type="AlphaFoldDB" id="A0A383RCD6"/>
<feature type="domain" description="OmpR/PhoB-type" evidence="15">
    <location>
        <begin position="125"/>
        <end position="225"/>
    </location>
</feature>
<dbReference type="EMBL" id="LS992241">
    <property type="protein sequence ID" value="SYX84767.1"/>
    <property type="molecule type" value="Genomic_DNA"/>
</dbReference>
<keyword evidence="7 13" id="KW-0238">DNA-binding</keyword>
<dbReference type="SMART" id="SM00448">
    <property type="entry name" value="REC"/>
    <property type="match status" value="1"/>
</dbReference>
<protein>
    <recommendedName>
        <fullName evidence="11">Heme response regulator HssR</fullName>
    </recommendedName>
</protein>
<name>A0A383RCD6_PAEAL</name>
<evidence type="ECO:0000256" key="4">
    <source>
        <dbReference type="ARBA" id="ARBA00023012"/>
    </source>
</evidence>
<keyword evidence="2" id="KW-0963">Cytoplasm</keyword>
<comment type="function">
    <text evidence="10">Member of the two-component regulatory system HssS/HssR involved in intracellular heme homeostasis and tempering of staphylococcal virulence. Phosphorylated HssR binds to a direct repeat sequence within hrtAB promoter and activates the expression of hrtAB, an efflux pump, in response to extracellular heme, hemin, hemoglobin or blood.</text>
</comment>
<dbReference type="Gene3D" id="6.10.250.690">
    <property type="match status" value="1"/>
</dbReference>
<dbReference type="CDD" id="cd00383">
    <property type="entry name" value="trans_reg_C"/>
    <property type="match status" value="1"/>
</dbReference>
<dbReference type="PANTHER" id="PTHR48111">
    <property type="entry name" value="REGULATOR OF RPOS"/>
    <property type="match status" value="1"/>
</dbReference>
<evidence type="ECO:0000259" key="15">
    <source>
        <dbReference type="PROSITE" id="PS51755"/>
    </source>
</evidence>
<keyword evidence="6" id="KW-0843">Virulence</keyword>
<evidence type="ECO:0000313" key="17">
    <source>
        <dbReference type="Proteomes" id="UP000304148"/>
    </source>
</evidence>
<evidence type="ECO:0000256" key="9">
    <source>
        <dbReference type="ARBA" id="ARBA00023163"/>
    </source>
</evidence>
<keyword evidence="9" id="KW-0804">Transcription</keyword>
<evidence type="ECO:0000256" key="13">
    <source>
        <dbReference type="PROSITE-ProRule" id="PRU01091"/>
    </source>
</evidence>
<dbReference type="InterPro" id="IPR036388">
    <property type="entry name" value="WH-like_DNA-bd_sf"/>
</dbReference>